<feature type="compositionally biased region" description="Low complexity" evidence="1">
    <location>
        <begin position="20"/>
        <end position="47"/>
    </location>
</feature>
<keyword evidence="3" id="KW-1185">Reference proteome</keyword>
<proteinExistence type="predicted"/>
<evidence type="ECO:0000313" key="2">
    <source>
        <dbReference type="Ensembl" id="ENSUPAP00010015345.1"/>
    </source>
</evidence>
<feature type="region of interest" description="Disordered" evidence="1">
    <location>
        <begin position="1"/>
        <end position="187"/>
    </location>
</feature>
<protein>
    <submittedName>
        <fullName evidence="2">Uncharacterized protein</fullName>
    </submittedName>
</protein>
<reference evidence="2" key="1">
    <citation type="submission" date="2025-08" db="UniProtKB">
        <authorList>
            <consortium name="Ensembl"/>
        </authorList>
    </citation>
    <scope>IDENTIFICATION</scope>
</reference>
<accession>A0A8D2HEE6</accession>
<dbReference type="Proteomes" id="UP000694417">
    <property type="component" value="Unplaced"/>
</dbReference>
<name>A0A8D2HEE6_UROPR</name>
<dbReference type="AlphaFoldDB" id="A0A8D2HEE6"/>
<evidence type="ECO:0000313" key="3">
    <source>
        <dbReference type="Proteomes" id="UP000694417"/>
    </source>
</evidence>
<feature type="compositionally biased region" description="Basic and acidic residues" evidence="1">
    <location>
        <begin position="164"/>
        <end position="187"/>
    </location>
</feature>
<organism evidence="2 3">
    <name type="scientific">Urocitellus parryii</name>
    <name type="common">Arctic ground squirrel</name>
    <name type="synonym">Spermophilus parryii</name>
    <dbReference type="NCBI Taxonomy" id="9999"/>
    <lineage>
        <taxon>Eukaryota</taxon>
        <taxon>Metazoa</taxon>
        <taxon>Chordata</taxon>
        <taxon>Craniata</taxon>
        <taxon>Vertebrata</taxon>
        <taxon>Euteleostomi</taxon>
        <taxon>Mammalia</taxon>
        <taxon>Eutheria</taxon>
        <taxon>Euarchontoglires</taxon>
        <taxon>Glires</taxon>
        <taxon>Rodentia</taxon>
        <taxon>Sciuromorpha</taxon>
        <taxon>Sciuridae</taxon>
        <taxon>Xerinae</taxon>
        <taxon>Marmotini</taxon>
        <taxon>Urocitellus</taxon>
    </lineage>
</organism>
<feature type="compositionally biased region" description="Low complexity" evidence="1">
    <location>
        <begin position="61"/>
        <end position="70"/>
    </location>
</feature>
<dbReference type="Ensembl" id="ENSUPAT00010017532.1">
    <property type="protein sequence ID" value="ENSUPAP00010015345.1"/>
    <property type="gene ID" value="ENSUPAG00010012287.1"/>
</dbReference>
<sequence>MAVPAALIPPTQLVPPQPPISTSASSSGTTTSTSSATSSPAPSIGPSVSSGPTLFRPEPIASSAAAAAAATVTSPGGGGGSGGGSGGNGGGGGGGGGGGKEDGAFLGATAPSRRASASGNLSPSCCRSVRSQGPGFHRKPLGTSRGRGEVVTLPRRVFGARRHSPGERPVRRPREWVGSRRGHFEVR</sequence>
<feature type="compositionally biased region" description="Polar residues" evidence="1">
    <location>
        <begin position="115"/>
        <end position="131"/>
    </location>
</feature>
<feature type="compositionally biased region" description="Gly residues" evidence="1">
    <location>
        <begin position="75"/>
        <end position="98"/>
    </location>
</feature>
<evidence type="ECO:0000256" key="1">
    <source>
        <dbReference type="SAM" id="MobiDB-lite"/>
    </source>
</evidence>
<dbReference type="GeneTree" id="ENSGT00900000143737"/>
<reference evidence="2" key="2">
    <citation type="submission" date="2025-09" db="UniProtKB">
        <authorList>
            <consortium name="Ensembl"/>
        </authorList>
    </citation>
    <scope>IDENTIFICATION</scope>
</reference>